<evidence type="ECO:0000256" key="1">
    <source>
        <dbReference type="SAM" id="MobiDB-lite"/>
    </source>
</evidence>
<dbReference type="AlphaFoldDB" id="A0A9W6J832"/>
<name>A0A9W6J832_9HYPH</name>
<feature type="compositionally biased region" description="Basic and acidic residues" evidence="1">
    <location>
        <begin position="115"/>
        <end position="134"/>
    </location>
</feature>
<reference evidence="4" key="2">
    <citation type="submission" date="2023-01" db="EMBL/GenBank/DDBJ databases">
        <authorList>
            <person name="Sun Q."/>
            <person name="Evtushenko L."/>
        </authorList>
    </citation>
    <scope>NUCLEOTIDE SEQUENCE</scope>
    <source>
        <strain evidence="4">VKM B-2484</strain>
    </source>
</reference>
<keyword evidence="5" id="KW-1185">Reference proteome</keyword>
<dbReference type="InterPro" id="IPR055570">
    <property type="entry name" value="DUF7146"/>
</dbReference>
<feature type="region of interest" description="Disordered" evidence="1">
    <location>
        <begin position="115"/>
        <end position="137"/>
    </location>
</feature>
<dbReference type="EMBL" id="BSFJ01000018">
    <property type="protein sequence ID" value="GLK72585.1"/>
    <property type="molecule type" value="Genomic_DNA"/>
</dbReference>
<feature type="domain" description="DUF7146" evidence="3">
    <location>
        <begin position="140"/>
        <end position="258"/>
    </location>
</feature>
<accession>A0A9W6J832</accession>
<feature type="domain" description="Toprim" evidence="2">
    <location>
        <begin position="286"/>
        <end position="375"/>
    </location>
</feature>
<evidence type="ECO:0000313" key="4">
    <source>
        <dbReference type="EMBL" id="GLK72585.1"/>
    </source>
</evidence>
<dbReference type="InterPro" id="IPR006171">
    <property type="entry name" value="TOPRIM_dom"/>
</dbReference>
<dbReference type="RefSeq" id="WP_213371138.1">
    <property type="nucleotide sequence ID" value="NZ_BSFJ01000018.1"/>
</dbReference>
<evidence type="ECO:0008006" key="6">
    <source>
        <dbReference type="Google" id="ProtNLM"/>
    </source>
</evidence>
<organism evidence="4 5">
    <name type="scientific">Ancylobacter dichloromethanicus</name>
    <dbReference type="NCBI Taxonomy" id="518825"/>
    <lineage>
        <taxon>Bacteria</taxon>
        <taxon>Pseudomonadati</taxon>
        <taxon>Pseudomonadota</taxon>
        <taxon>Alphaproteobacteria</taxon>
        <taxon>Hyphomicrobiales</taxon>
        <taxon>Xanthobacteraceae</taxon>
        <taxon>Ancylobacter</taxon>
    </lineage>
</organism>
<evidence type="ECO:0000313" key="5">
    <source>
        <dbReference type="Proteomes" id="UP001143370"/>
    </source>
</evidence>
<comment type="caution">
    <text evidence="4">The sequence shown here is derived from an EMBL/GenBank/DDBJ whole genome shotgun (WGS) entry which is preliminary data.</text>
</comment>
<dbReference type="Pfam" id="PF13362">
    <property type="entry name" value="Toprim_3"/>
    <property type="match status" value="1"/>
</dbReference>
<evidence type="ECO:0000259" key="2">
    <source>
        <dbReference type="Pfam" id="PF13362"/>
    </source>
</evidence>
<sequence length="378" mass="42041">MIQRRETEELKALAQDNLRTILDQLAPGGRFQGGSKPSYLVSNPMRNDRNPSLCIWTRGTAAGGFVDWAERDVIKGDIFGLVAYLNGKPIKDFGFAAGWLRDMLGIEHMTAEDRRAAKEARDQRRRENAEAEERKRRHGAQRAYDKWRYGRMVMPGSTAYRYLEARGVPLAEVQHYSGELRYLPAEEYWMAAEWGERTESGRIQRYKVRPGPKFPCIITPLRDAKGTLRSLHYTFLAPDGSGKADVEKPKLIWPEQLGLSMWIGHGPTGLDPCQADATDGVTGPLCLTEGLEDGLSAALAVPELRVWGAISLGNLAHQPVDRPCVSEIYVAAQNDWGKAEALAHLQRAETALARAGKPMTRLPAFTGKDLNDTLTGKD</sequence>
<gene>
    <name evidence="4" type="ORF">GCM10017643_27010</name>
</gene>
<evidence type="ECO:0000259" key="3">
    <source>
        <dbReference type="Pfam" id="PF23639"/>
    </source>
</evidence>
<dbReference type="Pfam" id="PF23639">
    <property type="entry name" value="DUF7146"/>
    <property type="match status" value="1"/>
</dbReference>
<dbReference type="Proteomes" id="UP001143370">
    <property type="component" value="Unassembled WGS sequence"/>
</dbReference>
<reference evidence="4" key="1">
    <citation type="journal article" date="2014" name="Int. J. Syst. Evol. Microbiol.">
        <title>Complete genome sequence of Corynebacterium casei LMG S-19264T (=DSM 44701T), isolated from a smear-ripened cheese.</title>
        <authorList>
            <consortium name="US DOE Joint Genome Institute (JGI-PGF)"/>
            <person name="Walter F."/>
            <person name="Albersmeier A."/>
            <person name="Kalinowski J."/>
            <person name="Ruckert C."/>
        </authorList>
    </citation>
    <scope>NUCLEOTIDE SEQUENCE</scope>
    <source>
        <strain evidence="4">VKM B-2484</strain>
    </source>
</reference>
<proteinExistence type="predicted"/>
<protein>
    <recommendedName>
        <fullName evidence="6">Toprim domain-containing protein</fullName>
    </recommendedName>
</protein>